<sequence>MSGRRWFRAAGLALLAVLLAAVLPATATAKAGRSHTGTIDGAAFRVEVPPDWNGTLVLFSHGYYPPGIPLPPEVALTTHPRTEQWLLDHGYALAGSDYKVRTGFAVADALEDQVAVLDWFREHVADPRTVVGNGMSMGGGIAARLAELHPGRFDGVLTQCAEYDFNGSWNTALDINFVVRTLLAPGEDIDLVEPRDPQGSTDRLLAAVRRALETEQGRARLALAGALGNIPGWYSVPDPEPELLIERIRQQASWIHDAYIWGIGPAGRVDLEQRVGGNPSGNAGVDYRRQLARSAYRDLVRQAYGHDPAALAADLRLLQTAPRITADDEARRFVDNLSAHGTTPAPVLTMHNTGDGGAIADQQRWYAEQVRRHGDPQRLRQLYVDRGYHCAFSAAEEIVALRALLHRVETGHWGDLRPRHLDAAVAAFDEPYRRVLDFGNPDGWLLPPAFTRFVPPRFLRPSF</sequence>
<name>A0A2V4AZA3_9PSEU</name>
<protein>
    <submittedName>
        <fullName evidence="1">Uncharacterized protein</fullName>
    </submittedName>
</protein>
<keyword evidence="2" id="KW-1185">Reference proteome</keyword>
<dbReference type="Gene3D" id="3.40.50.1820">
    <property type="entry name" value="alpha/beta hydrolase"/>
    <property type="match status" value="1"/>
</dbReference>
<dbReference type="InterPro" id="IPR029058">
    <property type="entry name" value="AB_hydrolase_fold"/>
</dbReference>
<dbReference type="SUPFAM" id="SSF53474">
    <property type="entry name" value="alpha/beta-Hydrolases"/>
    <property type="match status" value="1"/>
</dbReference>
<comment type="caution">
    <text evidence="1">The sequence shown here is derived from an EMBL/GenBank/DDBJ whole genome shotgun (WGS) entry which is preliminary data.</text>
</comment>
<dbReference type="Proteomes" id="UP000249915">
    <property type="component" value="Unassembled WGS sequence"/>
</dbReference>
<evidence type="ECO:0000313" key="2">
    <source>
        <dbReference type="Proteomes" id="UP000249915"/>
    </source>
</evidence>
<gene>
    <name evidence="1" type="ORF">BAY60_11280</name>
</gene>
<reference evidence="1 2" key="1">
    <citation type="submission" date="2016-07" db="EMBL/GenBank/DDBJ databases">
        <title>Draft genome sequence of Prauserella muralis DSM 45305, isolated from a mould-covered wall in an indoor environment.</title>
        <authorList>
            <person name="Ruckert C."/>
            <person name="Albersmeier A."/>
            <person name="Jiang C.-L."/>
            <person name="Jiang Y."/>
            <person name="Kalinowski J."/>
            <person name="Schneider O."/>
            <person name="Winkler A."/>
            <person name="Zotchev S.B."/>
        </authorList>
    </citation>
    <scope>NUCLEOTIDE SEQUENCE [LARGE SCALE GENOMIC DNA]</scope>
    <source>
        <strain evidence="1 2">DSM 45305</strain>
    </source>
</reference>
<accession>A0A2V4AZA3</accession>
<dbReference type="OrthoDB" id="7197847at2"/>
<proteinExistence type="predicted"/>
<dbReference type="AlphaFoldDB" id="A0A2V4AZA3"/>
<organism evidence="1 2">
    <name type="scientific">Prauserella muralis</name>
    <dbReference type="NCBI Taxonomy" id="588067"/>
    <lineage>
        <taxon>Bacteria</taxon>
        <taxon>Bacillati</taxon>
        <taxon>Actinomycetota</taxon>
        <taxon>Actinomycetes</taxon>
        <taxon>Pseudonocardiales</taxon>
        <taxon>Pseudonocardiaceae</taxon>
        <taxon>Prauserella</taxon>
    </lineage>
</organism>
<dbReference type="EMBL" id="MASW01000002">
    <property type="protein sequence ID" value="PXY27063.1"/>
    <property type="molecule type" value="Genomic_DNA"/>
</dbReference>
<dbReference type="RefSeq" id="WP_112281064.1">
    <property type="nucleotide sequence ID" value="NZ_MASW01000002.1"/>
</dbReference>
<evidence type="ECO:0000313" key="1">
    <source>
        <dbReference type="EMBL" id="PXY27063.1"/>
    </source>
</evidence>